<dbReference type="eggNOG" id="COG1214">
    <property type="taxonomic scope" value="Bacteria"/>
</dbReference>
<feature type="domain" description="Gcp-like" evidence="1">
    <location>
        <begin position="33"/>
        <end position="151"/>
    </location>
</feature>
<dbReference type="InterPro" id="IPR000905">
    <property type="entry name" value="Gcp-like_dom"/>
</dbReference>
<dbReference type="Proteomes" id="UP000183508">
    <property type="component" value="Unassembled WGS sequence"/>
</dbReference>
<dbReference type="STRING" id="392015.SAMN05421543_11673"/>
<dbReference type="GO" id="GO:0002949">
    <property type="term" value="P:tRNA threonylcarbamoyladenosine modification"/>
    <property type="evidence" value="ECO:0007669"/>
    <property type="project" value="InterPro"/>
</dbReference>
<protein>
    <submittedName>
        <fullName evidence="2">tRNA threonylcarbamoyladenosine biosynthesis protein TsaB</fullName>
    </submittedName>
</protein>
<proteinExistence type="predicted"/>
<dbReference type="EMBL" id="FPBV01000016">
    <property type="protein sequence ID" value="SFU97657.1"/>
    <property type="molecule type" value="Genomic_DNA"/>
</dbReference>
<dbReference type="InterPro" id="IPR043129">
    <property type="entry name" value="ATPase_NBD"/>
</dbReference>
<dbReference type="InterPro" id="IPR022496">
    <property type="entry name" value="T6A_TsaB"/>
</dbReference>
<sequence length="248" mass="25944">MAVLAMDTATQVLAAAVRTADGREGSVALHIPRGHSRLLHPALKGLLQASGVEPGALDEIVVGVGPGSYTGVRIGVAAAKAMAASLGVQVRPVSTLWMMAEAAVPDGDRPTLVLPLLYARRQRAFGALYLKRSGLWTTVAPEQVLPVTEWAARWRAALGAEPAWDGVIVHDFPESVRVLLGDGGGAGRVWTLADAAGRLGPALLRLGRLPEVPALAGEAVHRLAPEYALPVEAEVKLAERSLVRHGDG</sequence>
<gene>
    <name evidence="2" type="ORF">SAMN05421543_11673</name>
</gene>
<name>A0A1I7KJP2_9BACL</name>
<dbReference type="AlphaFoldDB" id="A0A1I7KJP2"/>
<organism evidence="2 3">
    <name type="scientific">Alicyclobacillus macrosporangiidus</name>
    <dbReference type="NCBI Taxonomy" id="392015"/>
    <lineage>
        <taxon>Bacteria</taxon>
        <taxon>Bacillati</taxon>
        <taxon>Bacillota</taxon>
        <taxon>Bacilli</taxon>
        <taxon>Bacillales</taxon>
        <taxon>Alicyclobacillaceae</taxon>
        <taxon>Alicyclobacillus</taxon>
    </lineage>
</organism>
<dbReference type="NCBIfam" id="TIGR03725">
    <property type="entry name" value="T6A_YeaZ"/>
    <property type="match status" value="1"/>
</dbReference>
<dbReference type="OrthoDB" id="9784166at2"/>
<accession>A0A1I7KJP2</accession>
<dbReference type="Gene3D" id="3.30.420.40">
    <property type="match status" value="1"/>
</dbReference>
<evidence type="ECO:0000313" key="2">
    <source>
        <dbReference type="EMBL" id="SFU97657.1"/>
    </source>
</evidence>
<keyword evidence="3" id="KW-1185">Reference proteome</keyword>
<evidence type="ECO:0000313" key="3">
    <source>
        <dbReference type="Proteomes" id="UP000183508"/>
    </source>
</evidence>
<reference evidence="3" key="1">
    <citation type="submission" date="2016-10" db="EMBL/GenBank/DDBJ databases">
        <authorList>
            <person name="Varghese N."/>
        </authorList>
    </citation>
    <scope>NUCLEOTIDE SEQUENCE [LARGE SCALE GENOMIC DNA]</scope>
    <source>
        <strain evidence="3">DSM 17980</strain>
    </source>
</reference>
<dbReference type="SUPFAM" id="SSF53067">
    <property type="entry name" value="Actin-like ATPase domain"/>
    <property type="match status" value="1"/>
</dbReference>
<dbReference type="Pfam" id="PF00814">
    <property type="entry name" value="TsaD"/>
    <property type="match status" value="1"/>
</dbReference>
<evidence type="ECO:0000259" key="1">
    <source>
        <dbReference type="Pfam" id="PF00814"/>
    </source>
</evidence>